<feature type="transmembrane region" description="Helical" evidence="9">
    <location>
        <begin position="51"/>
        <end position="72"/>
    </location>
</feature>
<name>A0A154L6T0_9PROT</name>
<keyword evidence="7 9" id="KW-0472">Membrane</keyword>
<dbReference type="AlphaFoldDB" id="A0A154L6T0"/>
<dbReference type="PANTHER" id="PTHR35011">
    <property type="entry name" value="2,3-DIKETO-L-GULONATE TRAP TRANSPORTER SMALL PERMEASE PROTEIN YIAM"/>
    <property type="match status" value="1"/>
</dbReference>
<dbReference type="GO" id="GO:0022857">
    <property type="term" value="F:transmembrane transporter activity"/>
    <property type="evidence" value="ECO:0007669"/>
    <property type="project" value="UniProtKB-UniRule"/>
</dbReference>
<dbReference type="Proteomes" id="UP000076335">
    <property type="component" value="Unassembled WGS sequence"/>
</dbReference>
<keyword evidence="5 9" id="KW-0812">Transmembrane</keyword>
<evidence type="ECO:0000256" key="6">
    <source>
        <dbReference type="ARBA" id="ARBA00022989"/>
    </source>
</evidence>
<keyword evidence="3" id="KW-1003">Cell membrane</keyword>
<accession>A0A154L6T0</accession>
<dbReference type="GO" id="GO:0005886">
    <property type="term" value="C:plasma membrane"/>
    <property type="evidence" value="ECO:0007669"/>
    <property type="project" value="UniProtKB-SubCell"/>
</dbReference>
<reference evidence="11 12" key="1">
    <citation type="submission" date="2015-12" db="EMBL/GenBank/DDBJ databases">
        <title>Genome sequence of Thalassospira lucentensis MCCC 1A02072.</title>
        <authorList>
            <person name="Lu L."/>
            <person name="Lai Q."/>
            <person name="Shao Z."/>
            <person name="Qian P."/>
        </authorList>
    </citation>
    <scope>NUCLEOTIDE SEQUENCE [LARGE SCALE GENOMIC DNA]</scope>
    <source>
        <strain evidence="11 12">MCCC 1A02072</strain>
    </source>
</reference>
<comment type="subcellular location">
    <subcellularLocation>
        <location evidence="1 9">Cell inner membrane</location>
        <topology evidence="1 9">Multi-pass membrane protein</topology>
    </subcellularLocation>
</comment>
<organism evidence="11 12">
    <name type="scientific">Thalassospira lucentensis</name>
    <dbReference type="NCBI Taxonomy" id="168935"/>
    <lineage>
        <taxon>Bacteria</taxon>
        <taxon>Pseudomonadati</taxon>
        <taxon>Pseudomonadota</taxon>
        <taxon>Alphaproteobacteria</taxon>
        <taxon>Rhodospirillales</taxon>
        <taxon>Thalassospiraceae</taxon>
        <taxon>Thalassospira</taxon>
    </lineage>
</organism>
<evidence type="ECO:0000313" key="11">
    <source>
        <dbReference type="EMBL" id="KZB66096.1"/>
    </source>
</evidence>
<keyword evidence="2 9" id="KW-0813">Transport</keyword>
<protein>
    <recommendedName>
        <fullName evidence="9">TRAP transporter small permease protein</fullName>
    </recommendedName>
</protein>
<evidence type="ECO:0000259" key="10">
    <source>
        <dbReference type="Pfam" id="PF04290"/>
    </source>
</evidence>
<feature type="transmembrane region" description="Helical" evidence="9">
    <location>
        <begin position="138"/>
        <end position="159"/>
    </location>
</feature>
<evidence type="ECO:0000256" key="9">
    <source>
        <dbReference type="RuleBase" id="RU369079"/>
    </source>
</evidence>
<dbReference type="OrthoDB" id="4964541at2"/>
<evidence type="ECO:0000256" key="1">
    <source>
        <dbReference type="ARBA" id="ARBA00004429"/>
    </source>
</evidence>
<dbReference type="GO" id="GO:0015740">
    <property type="term" value="P:C4-dicarboxylate transport"/>
    <property type="evidence" value="ECO:0007669"/>
    <property type="project" value="TreeGrafter"/>
</dbReference>
<evidence type="ECO:0000256" key="3">
    <source>
        <dbReference type="ARBA" id="ARBA00022475"/>
    </source>
</evidence>
<dbReference type="RefSeq" id="WP_062950793.1">
    <property type="nucleotide sequence ID" value="NZ_LPVY01000007.1"/>
</dbReference>
<dbReference type="InterPro" id="IPR007387">
    <property type="entry name" value="TRAP_DctQ"/>
</dbReference>
<proteinExistence type="inferred from homology"/>
<evidence type="ECO:0000256" key="2">
    <source>
        <dbReference type="ARBA" id="ARBA00022448"/>
    </source>
</evidence>
<feature type="domain" description="Tripartite ATP-independent periplasmic transporters DctQ component" evidence="10">
    <location>
        <begin position="37"/>
        <end position="159"/>
    </location>
</feature>
<gene>
    <name evidence="11" type="ORF">AUP42_16380</name>
</gene>
<dbReference type="InterPro" id="IPR055348">
    <property type="entry name" value="DctQ"/>
</dbReference>
<evidence type="ECO:0000256" key="5">
    <source>
        <dbReference type="ARBA" id="ARBA00022692"/>
    </source>
</evidence>
<dbReference type="Pfam" id="PF04290">
    <property type="entry name" value="DctQ"/>
    <property type="match status" value="1"/>
</dbReference>
<evidence type="ECO:0000313" key="12">
    <source>
        <dbReference type="Proteomes" id="UP000076335"/>
    </source>
</evidence>
<keyword evidence="6 9" id="KW-1133">Transmembrane helix</keyword>
<keyword evidence="4 9" id="KW-0997">Cell inner membrane</keyword>
<dbReference type="EMBL" id="LPVY01000007">
    <property type="protein sequence ID" value="KZB66096.1"/>
    <property type="molecule type" value="Genomic_DNA"/>
</dbReference>
<dbReference type="PANTHER" id="PTHR35011:SF11">
    <property type="entry name" value="TRAP TRANSPORTER SMALL PERMEASE PROTEIN"/>
    <property type="match status" value="1"/>
</dbReference>
<sequence>MLSQLTGMLDRLGGGLAKILNLIGGIALVALIPSFAWLVFGRYVLNETPTWVEQISLILIVLITFPVAAACIRDNSHLSVSFFRDALPPKAAAVLALISYAAMVVFGFYMLVGAYDLVVFNWAKSMPIIHVPDGLRSIPMLVCGGGIVFYSLVHILKIITGWKTIAHSRFYSDELLDKDTE</sequence>
<comment type="similarity">
    <text evidence="8 9">Belongs to the TRAP transporter small permease family.</text>
</comment>
<feature type="transmembrane region" description="Helical" evidence="9">
    <location>
        <begin position="20"/>
        <end position="45"/>
    </location>
</feature>
<comment type="subunit">
    <text evidence="9">The complex comprises the extracytoplasmic solute receptor protein and the two transmembrane proteins.</text>
</comment>
<comment type="caution">
    <text evidence="11">The sequence shown here is derived from an EMBL/GenBank/DDBJ whole genome shotgun (WGS) entry which is preliminary data.</text>
</comment>
<comment type="function">
    <text evidence="9">Part of the tripartite ATP-independent periplasmic (TRAP) transport system.</text>
</comment>
<evidence type="ECO:0000256" key="7">
    <source>
        <dbReference type="ARBA" id="ARBA00023136"/>
    </source>
</evidence>
<evidence type="ECO:0000256" key="4">
    <source>
        <dbReference type="ARBA" id="ARBA00022519"/>
    </source>
</evidence>
<evidence type="ECO:0000256" key="8">
    <source>
        <dbReference type="ARBA" id="ARBA00038436"/>
    </source>
</evidence>
<feature type="transmembrane region" description="Helical" evidence="9">
    <location>
        <begin position="93"/>
        <end position="118"/>
    </location>
</feature>